<dbReference type="GO" id="GO:0016763">
    <property type="term" value="F:pentosyltransferase activity"/>
    <property type="evidence" value="ECO:0007669"/>
    <property type="project" value="TreeGrafter"/>
</dbReference>
<accession>A0A1G8EP44</accession>
<reference evidence="9 10" key="1">
    <citation type="submission" date="2016-10" db="EMBL/GenBank/DDBJ databases">
        <authorList>
            <person name="de Groot N.N."/>
        </authorList>
    </citation>
    <scope>NUCLEOTIDE SEQUENCE [LARGE SCALE GENOMIC DNA]</scope>
    <source>
        <strain evidence="9 10">LMG 2247</strain>
    </source>
</reference>
<sequence length="550" mass="60958">MATLSNNLDTVQSEGSLRLPWQFLLITLVYTLSLLVVASALRVQYGFPLDDSYIHQTVARNLATYGIPGFEPGQRSSGTTSILWTCIQAANYAFLSGIDPVLYNLCLSWALLVLIGSLLHRLAHRDGLRPLSCWILAVTPALCGNFIWLGLIGMEHLLFTALTLAAIYFWYDDESRTRRRTAIFAGLCAGLLAVTRPEAMIFAPLLIVARPKRLRGVADFAALLGIWSIFVVAVFGVNLYTSHGLMPATMEGRSWLYFHTSGGPHTLHSLLRFAGSWIMRLPRQFSTGFVTQLTSVTQFDSEFSLLGLLLAALGMLGAYALIRQRPARINFLLLWALLHFCTYMATFPSAGHGGRYQPLNLLLLFPLLCFGLLWLFERVAASGARWPRFAVVVLALLGGAASLNTWRTVTIDGIGHINDTHAQIGEWMIQHLPPNAKIAAFDIGRVSYLWQRGIIDLGALVDPSYTPYLISGRVPEYVEQKEVEYLVLPDDAAAGFGFLGDRSLKMTLLARFCSPVQPWLIGFRYTIHAGRCQEIYRLSYPDTVAGNAGH</sequence>
<dbReference type="AlphaFoldDB" id="A0A1G8EP44"/>
<dbReference type="GO" id="GO:0005886">
    <property type="term" value="C:plasma membrane"/>
    <property type="evidence" value="ECO:0007669"/>
    <property type="project" value="UniProtKB-SubCell"/>
</dbReference>
<keyword evidence="5 8" id="KW-0812">Transmembrane</keyword>
<feature type="transmembrane region" description="Helical" evidence="8">
    <location>
        <begin position="388"/>
        <end position="406"/>
    </location>
</feature>
<evidence type="ECO:0000256" key="4">
    <source>
        <dbReference type="ARBA" id="ARBA00022679"/>
    </source>
</evidence>
<gene>
    <name evidence="9" type="ORF">SAMN05216466_112171</name>
</gene>
<feature type="transmembrane region" description="Helical" evidence="8">
    <location>
        <begin position="359"/>
        <end position="376"/>
    </location>
</feature>
<evidence type="ECO:0000256" key="3">
    <source>
        <dbReference type="ARBA" id="ARBA00022676"/>
    </source>
</evidence>
<feature type="transmembrane region" description="Helical" evidence="8">
    <location>
        <begin position="329"/>
        <end position="347"/>
    </location>
</feature>
<dbReference type="PANTHER" id="PTHR33908:SF11">
    <property type="entry name" value="MEMBRANE PROTEIN"/>
    <property type="match status" value="1"/>
</dbReference>
<dbReference type="InterPro" id="IPR050297">
    <property type="entry name" value="LipidA_mod_glycosyltrf_83"/>
</dbReference>
<feature type="transmembrane region" description="Helical" evidence="8">
    <location>
        <begin position="101"/>
        <end position="119"/>
    </location>
</feature>
<organism evidence="9 10">
    <name type="scientific">Paraburkholderia phenazinium</name>
    <dbReference type="NCBI Taxonomy" id="60549"/>
    <lineage>
        <taxon>Bacteria</taxon>
        <taxon>Pseudomonadati</taxon>
        <taxon>Pseudomonadota</taxon>
        <taxon>Betaproteobacteria</taxon>
        <taxon>Burkholderiales</taxon>
        <taxon>Burkholderiaceae</taxon>
        <taxon>Paraburkholderia</taxon>
    </lineage>
</organism>
<feature type="transmembrane region" description="Helical" evidence="8">
    <location>
        <begin position="131"/>
        <end position="148"/>
    </location>
</feature>
<feature type="transmembrane region" description="Helical" evidence="8">
    <location>
        <begin position="220"/>
        <end position="240"/>
    </location>
</feature>
<keyword evidence="3" id="KW-0328">Glycosyltransferase</keyword>
<proteinExistence type="predicted"/>
<evidence type="ECO:0000313" key="10">
    <source>
        <dbReference type="Proteomes" id="UP000199706"/>
    </source>
</evidence>
<evidence type="ECO:0000313" key="9">
    <source>
        <dbReference type="EMBL" id="SDH71635.1"/>
    </source>
</evidence>
<comment type="subcellular location">
    <subcellularLocation>
        <location evidence="1">Cell membrane</location>
        <topology evidence="1">Multi-pass membrane protein</topology>
    </subcellularLocation>
</comment>
<evidence type="ECO:0000256" key="2">
    <source>
        <dbReference type="ARBA" id="ARBA00022475"/>
    </source>
</evidence>
<evidence type="ECO:0000256" key="5">
    <source>
        <dbReference type="ARBA" id="ARBA00022692"/>
    </source>
</evidence>
<dbReference type="GO" id="GO:0009103">
    <property type="term" value="P:lipopolysaccharide biosynthetic process"/>
    <property type="evidence" value="ECO:0007669"/>
    <property type="project" value="UniProtKB-ARBA"/>
</dbReference>
<keyword evidence="4" id="KW-0808">Transferase</keyword>
<protein>
    <recommendedName>
        <fullName evidence="11">Dolichyl-phosphate-mannose-protein mannosyltransferase</fullName>
    </recommendedName>
</protein>
<dbReference type="Proteomes" id="UP000199706">
    <property type="component" value="Unassembled WGS sequence"/>
</dbReference>
<keyword evidence="6 8" id="KW-1133">Transmembrane helix</keyword>
<name>A0A1G8EP44_9BURK</name>
<evidence type="ECO:0008006" key="11">
    <source>
        <dbReference type="Google" id="ProtNLM"/>
    </source>
</evidence>
<feature type="transmembrane region" description="Helical" evidence="8">
    <location>
        <begin position="21"/>
        <end position="41"/>
    </location>
</feature>
<evidence type="ECO:0000256" key="7">
    <source>
        <dbReference type="ARBA" id="ARBA00023136"/>
    </source>
</evidence>
<keyword evidence="2" id="KW-1003">Cell membrane</keyword>
<feature type="transmembrane region" description="Helical" evidence="8">
    <location>
        <begin position="154"/>
        <end position="171"/>
    </location>
</feature>
<dbReference type="PANTHER" id="PTHR33908">
    <property type="entry name" value="MANNOSYLTRANSFERASE YKCB-RELATED"/>
    <property type="match status" value="1"/>
</dbReference>
<dbReference type="EMBL" id="FNCJ01000012">
    <property type="protein sequence ID" value="SDH71635.1"/>
    <property type="molecule type" value="Genomic_DNA"/>
</dbReference>
<evidence type="ECO:0000256" key="1">
    <source>
        <dbReference type="ARBA" id="ARBA00004651"/>
    </source>
</evidence>
<feature type="transmembrane region" description="Helical" evidence="8">
    <location>
        <begin position="303"/>
        <end position="322"/>
    </location>
</feature>
<evidence type="ECO:0000256" key="8">
    <source>
        <dbReference type="SAM" id="Phobius"/>
    </source>
</evidence>
<evidence type="ECO:0000256" key="6">
    <source>
        <dbReference type="ARBA" id="ARBA00022989"/>
    </source>
</evidence>
<keyword evidence="7 8" id="KW-0472">Membrane</keyword>